<dbReference type="EMBL" id="CAJHIT010000006">
    <property type="protein sequence ID" value="CAD6502830.1"/>
    <property type="molecule type" value="Genomic_DNA"/>
</dbReference>
<feature type="transmembrane region" description="Helical" evidence="1">
    <location>
        <begin position="85"/>
        <end position="105"/>
    </location>
</feature>
<gene>
    <name evidence="2" type="ORF">BGTH12_LOCUS4188</name>
</gene>
<keyword evidence="1" id="KW-0472">Membrane</keyword>
<keyword evidence="1" id="KW-0812">Transmembrane</keyword>
<keyword evidence="1" id="KW-1133">Transmembrane helix</keyword>
<protein>
    <submittedName>
        <fullName evidence="2">BgTH12-05419</fullName>
    </submittedName>
</protein>
<evidence type="ECO:0000256" key="1">
    <source>
        <dbReference type="SAM" id="Phobius"/>
    </source>
</evidence>
<dbReference type="Proteomes" id="UP000683417">
    <property type="component" value="Unassembled WGS sequence"/>
</dbReference>
<reference evidence="2" key="1">
    <citation type="submission" date="2020-10" db="EMBL/GenBank/DDBJ databases">
        <authorList>
            <person name="Muller C M."/>
        </authorList>
    </citation>
    <scope>NUCLEOTIDE SEQUENCE</scope>
    <source>
        <strain evidence="2">THUN-12</strain>
    </source>
</reference>
<comment type="caution">
    <text evidence="2">The sequence shown here is derived from an EMBL/GenBank/DDBJ whole genome shotgun (WGS) entry which is preliminary data.</text>
</comment>
<name>A0A9W4D7N1_BLUGR</name>
<accession>A0A9W4D7N1</accession>
<evidence type="ECO:0000313" key="3">
    <source>
        <dbReference type="Proteomes" id="UP000683417"/>
    </source>
</evidence>
<sequence>MLLTSKAPPPVFGVLVSAFLSSQIHSPRFRAAVVPVFIPSKSQVFHCLVSLYKHYATLVYPFQRLTFQSVQCDSSLIPASSSTWFSFYLASVFLSPIILLIFDLISPTTI</sequence>
<organism evidence="2 3">
    <name type="scientific">Blumeria graminis f. sp. triticale</name>
    <dbReference type="NCBI Taxonomy" id="1689686"/>
    <lineage>
        <taxon>Eukaryota</taxon>
        <taxon>Fungi</taxon>
        <taxon>Dikarya</taxon>
        <taxon>Ascomycota</taxon>
        <taxon>Pezizomycotina</taxon>
        <taxon>Leotiomycetes</taxon>
        <taxon>Erysiphales</taxon>
        <taxon>Erysiphaceae</taxon>
        <taxon>Blumeria</taxon>
    </lineage>
</organism>
<dbReference type="AlphaFoldDB" id="A0A9W4D7N1"/>
<evidence type="ECO:0000313" key="2">
    <source>
        <dbReference type="EMBL" id="CAD6502830.1"/>
    </source>
</evidence>
<proteinExistence type="predicted"/>